<organism evidence="4 5">
    <name type="scientific">Streptomyces evansiae</name>
    <dbReference type="NCBI Taxonomy" id="3075535"/>
    <lineage>
        <taxon>Bacteria</taxon>
        <taxon>Bacillati</taxon>
        <taxon>Actinomycetota</taxon>
        <taxon>Actinomycetes</taxon>
        <taxon>Kitasatosporales</taxon>
        <taxon>Streptomycetaceae</taxon>
        <taxon>Streptomyces</taxon>
    </lineage>
</organism>
<feature type="signal peptide" evidence="2">
    <location>
        <begin position="1"/>
        <end position="29"/>
    </location>
</feature>
<dbReference type="AlphaFoldDB" id="A0ABD5E481"/>
<feature type="chain" id="PRO_5044836608" evidence="2">
    <location>
        <begin position="30"/>
        <end position="313"/>
    </location>
</feature>
<sequence>MRTALRTTPAVLASAALALLALGAAGCGAGEQRAEAAADTVLEPAGSRGPDPFTASATRAAPTPLTRTEQPLPEGEGGKDDGPRLVAGDTPGLYAGLPARTGCDVRAQSRLLTADRPRAGAFARAAGTPADGLGRWLDDLTPVVLRADTLVTAHGYAKGDVRTYRAVLQSGTAVLVDARGVPRVRCVCGNPLGPAGGDRVGAPRGKRWKGYEAGEVRAVAPAARPLSALTLADPARGHWLERPVGDDGTHDRAVREPSAPPSAPPTEPPEEEPSPESSGPWETVPPSTDPGEAPTEGGQETARSVRLGPGGED</sequence>
<dbReference type="InterPro" id="IPR046704">
    <property type="entry name" value="DUF6777"/>
</dbReference>
<evidence type="ECO:0000313" key="4">
    <source>
        <dbReference type="EMBL" id="MDT0416241.1"/>
    </source>
</evidence>
<feature type="compositionally biased region" description="Pro residues" evidence="1">
    <location>
        <begin position="258"/>
        <end position="267"/>
    </location>
</feature>
<dbReference type="Pfam" id="PF20568">
    <property type="entry name" value="DUF6777"/>
    <property type="match status" value="1"/>
</dbReference>
<evidence type="ECO:0000313" key="5">
    <source>
        <dbReference type="Proteomes" id="UP001183607"/>
    </source>
</evidence>
<evidence type="ECO:0000256" key="2">
    <source>
        <dbReference type="SAM" id="SignalP"/>
    </source>
</evidence>
<feature type="domain" description="DUF6777" evidence="3">
    <location>
        <begin position="85"/>
        <end position="245"/>
    </location>
</feature>
<dbReference type="RefSeq" id="WP_311677012.1">
    <property type="nucleotide sequence ID" value="NZ_JAVRER010000014.1"/>
</dbReference>
<gene>
    <name evidence="4" type="ORF">RM574_12135</name>
</gene>
<evidence type="ECO:0000259" key="3">
    <source>
        <dbReference type="Pfam" id="PF20568"/>
    </source>
</evidence>
<proteinExistence type="predicted"/>
<protein>
    <submittedName>
        <fullName evidence="4">DUF6777-containing protein</fullName>
    </submittedName>
</protein>
<keyword evidence="2" id="KW-0732">Signal</keyword>
<comment type="caution">
    <text evidence="4">The sequence shown here is derived from an EMBL/GenBank/DDBJ whole genome shotgun (WGS) entry which is preliminary data.</text>
</comment>
<feature type="region of interest" description="Disordered" evidence="1">
    <location>
        <begin position="43"/>
        <end position="84"/>
    </location>
</feature>
<dbReference type="PROSITE" id="PS51257">
    <property type="entry name" value="PROKAR_LIPOPROTEIN"/>
    <property type="match status" value="1"/>
</dbReference>
<reference evidence="5" key="1">
    <citation type="submission" date="2023-07" db="EMBL/GenBank/DDBJ databases">
        <title>30 novel species of actinomycetes from the DSMZ collection.</title>
        <authorList>
            <person name="Nouioui I."/>
        </authorList>
    </citation>
    <scope>NUCLEOTIDE SEQUENCE [LARGE SCALE GENOMIC DNA]</scope>
    <source>
        <strain evidence="5">DSM 41982</strain>
    </source>
</reference>
<evidence type="ECO:0000256" key="1">
    <source>
        <dbReference type="SAM" id="MobiDB-lite"/>
    </source>
</evidence>
<accession>A0ABD5E481</accession>
<name>A0ABD5E481_9ACTN</name>
<feature type="compositionally biased region" description="Basic and acidic residues" evidence="1">
    <location>
        <begin position="238"/>
        <end position="255"/>
    </location>
</feature>
<dbReference type="EMBL" id="JAVRER010000014">
    <property type="protein sequence ID" value="MDT0416241.1"/>
    <property type="molecule type" value="Genomic_DNA"/>
</dbReference>
<feature type="compositionally biased region" description="Low complexity" evidence="1">
    <location>
        <begin position="54"/>
        <end position="68"/>
    </location>
</feature>
<dbReference type="Proteomes" id="UP001183607">
    <property type="component" value="Unassembled WGS sequence"/>
</dbReference>
<feature type="region of interest" description="Disordered" evidence="1">
    <location>
        <begin position="238"/>
        <end position="313"/>
    </location>
</feature>